<feature type="transmembrane region" description="Helical" evidence="6">
    <location>
        <begin position="266"/>
        <end position="288"/>
    </location>
</feature>
<keyword evidence="3 6" id="KW-0812">Transmembrane</keyword>
<accession>A0A653I8Q5</accession>
<proteinExistence type="predicted"/>
<evidence type="ECO:0000256" key="2">
    <source>
        <dbReference type="ARBA" id="ARBA00022475"/>
    </source>
</evidence>
<evidence type="ECO:0000256" key="3">
    <source>
        <dbReference type="ARBA" id="ARBA00022692"/>
    </source>
</evidence>
<dbReference type="GO" id="GO:0140359">
    <property type="term" value="F:ABC-type transporter activity"/>
    <property type="evidence" value="ECO:0007669"/>
    <property type="project" value="InterPro"/>
</dbReference>
<name>A0A653I8Q5_9BACL</name>
<dbReference type="AlphaFoldDB" id="A0A653I8Q5"/>
<dbReference type="EMBL" id="CABWKQ010000014">
    <property type="protein sequence ID" value="VWX35120.1"/>
    <property type="molecule type" value="Genomic_DNA"/>
</dbReference>
<evidence type="ECO:0000256" key="1">
    <source>
        <dbReference type="ARBA" id="ARBA00004651"/>
    </source>
</evidence>
<dbReference type="GO" id="GO:0005886">
    <property type="term" value="C:plasma membrane"/>
    <property type="evidence" value="ECO:0007669"/>
    <property type="project" value="UniProtKB-SubCell"/>
</dbReference>
<feature type="domain" description="ABC-2 type transporter transmembrane" evidence="7">
    <location>
        <begin position="20"/>
        <end position="372"/>
    </location>
</feature>
<dbReference type="RefSeq" id="WP_159173074.1">
    <property type="nucleotide sequence ID" value="NZ_LR732311.1"/>
</dbReference>
<dbReference type="InterPro" id="IPR013525">
    <property type="entry name" value="ABC2_TM"/>
</dbReference>
<comment type="subcellular location">
    <subcellularLocation>
        <location evidence="1">Cell membrane</location>
        <topology evidence="1">Multi-pass membrane protein</topology>
    </subcellularLocation>
</comment>
<feature type="transmembrane region" description="Helical" evidence="6">
    <location>
        <begin position="21"/>
        <end position="39"/>
    </location>
</feature>
<feature type="transmembrane region" description="Helical" evidence="6">
    <location>
        <begin position="325"/>
        <end position="343"/>
    </location>
</feature>
<feature type="transmembrane region" description="Helical" evidence="6">
    <location>
        <begin position="300"/>
        <end position="319"/>
    </location>
</feature>
<dbReference type="InterPro" id="IPR051449">
    <property type="entry name" value="ABC-2_transporter_component"/>
</dbReference>
<dbReference type="PANTHER" id="PTHR30294:SF29">
    <property type="entry name" value="MULTIDRUG ABC TRANSPORTER PERMEASE YBHS-RELATED"/>
    <property type="match status" value="1"/>
</dbReference>
<feature type="transmembrane region" description="Helical" evidence="6">
    <location>
        <begin position="175"/>
        <end position="200"/>
    </location>
</feature>
<keyword evidence="9" id="KW-1185">Reference proteome</keyword>
<keyword evidence="5 6" id="KW-0472">Membrane</keyword>
<keyword evidence="4 6" id="KW-1133">Transmembrane helix</keyword>
<reference evidence="8 9" key="1">
    <citation type="submission" date="2019-10" db="EMBL/GenBank/DDBJ databases">
        <authorList>
            <person name="Karimi E."/>
        </authorList>
    </citation>
    <scope>NUCLEOTIDE SEQUENCE [LARGE SCALE GENOMIC DNA]</scope>
    <source>
        <strain evidence="8">Exiguobacterium sp. 9Y</strain>
    </source>
</reference>
<evidence type="ECO:0000313" key="8">
    <source>
        <dbReference type="EMBL" id="VWX35120.1"/>
    </source>
</evidence>
<evidence type="ECO:0000256" key="6">
    <source>
        <dbReference type="SAM" id="Phobius"/>
    </source>
</evidence>
<evidence type="ECO:0000256" key="4">
    <source>
        <dbReference type="ARBA" id="ARBA00022989"/>
    </source>
</evidence>
<dbReference type="Pfam" id="PF12698">
    <property type="entry name" value="ABC2_membrane_3"/>
    <property type="match status" value="1"/>
</dbReference>
<feature type="transmembrane region" description="Helical" evidence="6">
    <location>
        <begin position="355"/>
        <end position="377"/>
    </location>
</feature>
<evidence type="ECO:0000313" key="9">
    <source>
        <dbReference type="Proteomes" id="UP000439752"/>
    </source>
</evidence>
<keyword evidence="2" id="KW-1003">Cell membrane</keyword>
<organism evidence="8 9">
    <name type="scientific">Exiguobacterium oxidotolerans</name>
    <dbReference type="NCBI Taxonomy" id="223958"/>
    <lineage>
        <taxon>Bacteria</taxon>
        <taxon>Bacillati</taxon>
        <taxon>Bacillota</taxon>
        <taxon>Bacilli</taxon>
        <taxon>Bacillales</taxon>
        <taxon>Bacillales Family XII. Incertae Sedis</taxon>
        <taxon>Exiguobacterium</taxon>
    </lineage>
</organism>
<evidence type="ECO:0000256" key="5">
    <source>
        <dbReference type="ARBA" id="ARBA00023136"/>
    </source>
</evidence>
<dbReference type="Proteomes" id="UP000439752">
    <property type="component" value="Unassembled WGS sequence"/>
</dbReference>
<sequence>MNRKFFTLYRFSLLQKLRAKSFLISTILMIVFLVGFSNIERIIDWFSGDDPKIAVVSKLDTDILPVLKEIGIKSDMTEKDYTLKQARQVVDKGTYDAVALLSDDPYRVTLISASPEQELQTQLSTALKQLRDQNIITEADVDPALLASLAAPIEVKQELTSTGGKSEDELFAASALVYVLLFLMYFTIAIYGGMIVTEIANEKSSRVMELLISAASPIQHMLAKITSIATVSLIQLSLLVGVGYYSAQSSSLFDQLSLDSLSAKTIIYLFVFFLLGYLLYATLLAALGSLVSRVEDAQQVTLPVIMLIVAAFTVSIFSLNAPTNQAVVVLSFIPFFTPMLMFLRVMLTEVPVWQVAVSLILMGLSIALALFVGTKFYRGGVLFYGSNPLKQLRRILGGRQ</sequence>
<protein>
    <submittedName>
        <fullName evidence="8">ABC transporter</fullName>
    </submittedName>
</protein>
<dbReference type="PANTHER" id="PTHR30294">
    <property type="entry name" value="MEMBRANE COMPONENT OF ABC TRANSPORTER YHHJ-RELATED"/>
    <property type="match status" value="1"/>
</dbReference>
<evidence type="ECO:0000259" key="7">
    <source>
        <dbReference type="Pfam" id="PF12698"/>
    </source>
</evidence>
<gene>
    <name evidence="8" type="ORF">EXIGUO9Y_210011</name>
</gene>